<dbReference type="OrthoDB" id="408282at2759"/>
<gene>
    <name evidence="3" type="ORF">SNEC2469_LOCUS22778</name>
</gene>
<protein>
    <submittedName>
        <fullName evidence="3">Uncharacterized protein</fullName>
    </submittedName>
</protein>
<reference evidence="3" key="1">
    <citation type="submission" date="2021-02" db="EMBL/GenBank/DDBJ databases">
        <authorList>
            <person name="Dougan E. K."/>
            <person name="Rhodes N."/>
            <person name="Thang M."/>
            <person name="Chan C."/>
        </authorList>
    </citation>
    <scope>NUCLEOTIDE SEQUENCE</scope>
</reference>
<dbReference type="SUPFAM" id="SSF53335">
    <property type="entry name" value="S-adenosyl-L-methionine-dependent methyltransferases"/>
    <property type="match status" value="1"/>
</dbReference>
<evidence type="ECO:0000256" key="1">
    <source>
        <dbReference type="ARBA" id="ARBA00022603"/>
    </source>
</evidence>
<dbReference type="GO" id="GO:0032259">
    <property type="term" value="P:methylation"/>
    <property type="evidence" value="ECO:0007669"/>
    <property type="project" value="UniProtKB-KW"/>
</dbReference>
<evidence type="ECO:0000313" key="4">
    <source>
        <dbReference type="Proteomes" id="UP000601435"/>
    </source>
</evidence>
<sequence length="236" mass="26859">MLIDATQAIRRAWILLKYDSETTINKYVDWTLGPTIERQTTTTVTECRPCARALSVVAHLSFFDGIGVASEALRRVSDNVLMTLSWETNPQCAKFTHDRFGSVQMGDVANFDRVVSCIEQHVGQRQFIVLVTAGPPCPDFSRMKTSPKGAQGDSGWMFQHMIDIDYNLRLRFQGRPFETIIENVVPHPSLRDHLLDLTKPLCTQPILIDAADSRLAHRKRLWWTSIDWTDVEDKLA</sequence>
<dbReference type="Pfam" id="PF00145">
    <property type="entry name" value="DNA_methylase"/>
    <property type="match status" value="1"/>
</dbReference>
<keyword evidence="1" id="KW-0489">Methyltransferase</keyword>
<keyword evidence="2" id="KW-0808">Transferase</keyword>
<dbReference type="InterPro" id="IPR001525">
    <property type="entry name" value="C5_MeTfrase"/>
</dbReference>
<evidence type="ECO:0000313" key="3">
    <source>
        <dbReference type="EMBL" id="CAE7777920.1"/>
    </source>
</evidence>
<dbReference type="GO" id="GO:0008168">
    <property type="term" value="F:methyltransferase activity"/>
    <property type="evidence" value="ECO:0007669"/>
    <property type="project" value="UniProtKB-KW"/>
</dbReference>
<proteinExistence type="predicted"/>
<comment type="caution">
    <text evidence="3">The sequence shown here is derived from an EMBL/GenBank/DDBJ whole genome shotgun (WGS) entry which is preliminary data.</text>
</comment>
<keyword evidence="4" id="KW-1185">Reference proteome</keyword>
<dbReference type="Gene3D" id="3.40.50.150">
    <property type="entry name" value="Vaccinia Virus protein VP39"/>
    <property type="match status" value="1"/>
</dbReference>
<accession>A0A812YJ32</accession>
<dbReference type="InterPro" id="IPR029063">
    <property type="entry name" value="SAM-dependent_MTases_sf"/>
</dbReference>
<name>A0A812YJ32_9DINO</name>
<dbReference type="Proteomes" id="UP000601435">
    <property type="component" value="Unassembled WGS sequence"/>
</dbReference>
<evidence type="ECO:0000256" key="2">
    <source>
        <dbReference type="ARBA" id="ARBA00022679"/>
    </source>
</evidence>
<dbReference type="EMBL" id="CAJNJA010041788">
    <property type="protein sequence ID" value="CAE7777920.1"/>
    <property type="molecule type" value="Genomic_DNA"/>
</dbReference>
<organism evidence="3 4">
    <name type="scientific">Symbiodinium necroappetens</name>
    <dbReference type="NCBI Taxonomy" id="1628268"/>
    <lineage>
        <taxon>Eukaryota</taxon>
        <taxon>Sar</taxon>
        <taxon>Alveolata</taxon>
        <taxon>Dinophyceae</taxon>
        <taxon>Suessiales</taxon>
        <taxon>Symbiodiniaceae</taxon>
        <taxon>Symbiodinium</taxon>
    </lineage>
</organism>
<dbReference type="AlphaFoldDB" id="A0A812YJ32"/>